<proteinExistence type="predicted"/>
<evidence type="ECO:0008006" key="2">
    <source>
        <dbReference type="Google" id="ProtNLM"/>
    </source>
</evidence>
<evidence type="ECO:0000313" key="1">
    <source>
        <dbReference type="EMBL" id="KKN31694.1"/>
    </source>
</evidence>
<dbReference type="EMBL" id="LAZR01002308">
    <property type="protein sequence ID" value="KKN31694.1"/>
    <property type="molecule type" value="Genomic_DNA"/>
</dbReference>
<dbReference type="Gene3D" id="3.30.420.240">
    <property type="match status" value="1"/>
</dbReference>
<sequence length="519" mass="60082">MNNSEGIPSVRLQLANDELLFGKVAIPEMFTEPSAEFHREVADHLIDHEIRKLLIQAPRKHAKSSLVGCVHVLHHIMYDEGPKFVVLVSKTQGHAKLLLGTIKDVLEKGRKFRKIFGYWGRFSARQWTESVVILKDGTMIMALGTGQMIIGLKHIHQRPTLEILDDPEDTENTKTAEALNQNLTWLLKALMPTLSPNGRIVVIGTPQCEGCMVESIEKMPGWTPLHYDAIVNEDTHEVLWPERCSWDFLMSEKADYDSGGKGSLWYSEYRCTIVSDEEQLFKPEYNRYYRGWLESSRIGKAYLHITHIADKKADLDAGKLEEEEIRPVNVFMGVDPASSTARRADNSVNFKGCVDKDWNIFFLPYFRKRVPPTEHCQAIVEDYEAYYPLKTTVEATGYQEALRDILRKFSQLWTKDGKPIRIPGLEAKELPREKKTKRHKTALHIHFYQRHVYLLEGMEAFEEEARMWREDKTKIDDLFDGLYFMLLKAYTPEHEYEKTGKSSHSMEWGDEVEEDYTYA</sequence>
<dbReference type="InterPro" id="IPR027417">
    <property type="entry name" value="P-loop_NTPase"/>
</dbReference>
<reference evidence="1" key="1">
    <citation type="journal article" date="2015" name="Nature">
        <title>Complex archaea that bridge the gap between prokaryotes and eukaryotes.</title>
        <authorList>
            <person name="Spang A."/>
            <person name="Saw J.H."/>
            <person name="Jorgensen S.L."/>
            <person name="Zaremba-Niedzwiedzka K."/>
            <person name="Martijn J."/>
            <person name="Lind A.E."/>
            <person name="van Eijk R."/>
            <person name="Schleper C."/>
            <person name="Guy L."/>
            <person name="Ettema T.J."/>
        </authorList>
    </citation>
    <scope>NUCLEOTIDE SEQUENCE</scope>
</reference>
<organism evidence="1">
    <name type="scientific">marine sediment metagenome</name>
    <dbReference type="NCBI Taxonomy" id="412755"/>
    <lineage>
        <taxon>unclassified sequences</taxon>
        <taxon>metagenomes</taxon>
        <taxon>ecological metagenomes</taxon>
    </lineage>
</organism>
<gene>
    <name evidence="1" type="ORF">LCGC14_0821170</name>
</gene>
<dbReference type="AlphaFoldDB" id="A0A0F9PND0"/>
<dbReference type="Gene3D" id="3.40.50.300">
    <property type="entry name" value="P-loop containing nucleotide triphosphate hydrolases"/>
    <property type="match status" value="1"/>
</dbReference>
<accession>A0A0F9PND0</accession>
<name>A0A0F9PND0_9ZZZZ</name>
<protein>
    <recommendedName>
        <fullName evidence="2">Terminase large subunit gp17-like C-terminal domain-containing protein</fullName>
    </recommendedName>
</protein>
<comment type="caution">
    <text evidence="1">The sequence shown here is derived from an EMBL/GenBank/DDBJ whole genome shotgun (WGS) entry which is preliminary data.</text>
</comment>